<dbReference type="PROSITE" id="PS00550">
    <property type="entry name" value="HEMERYTHRINS"/>
    <property type="match status" value="1"/>
</dbReference>
<dbReference type="EMBL" id="BAAADD010000001">
    <property type="protein sequence ID" value="GAA0557172.1"/>
    <property type="molecule type" value="Genomic_DNA"/>
</dbReference>
<evidence type="ECO:0000313" key="7">
    <source>
        <dbReference type="Proteomes" id="UP001499951"/>
    </source>
</evidence>
<dbReference type="InterPro" id="IPR050669">
    <property type="entry name" value="Hemerythrin"/>
</dbReference>
<gene>
    <name evidence="6" type="ORF">GCM10008942_02050</name>
</gene>
<keyword evidence="7" id="KW-1185">Reference proteome</keyword>
<reference evidence="7" key="1">
    <citation type="journal article" date="2019" name="Int. J. Syst. Evol. Microbiol.">
        <title>The Global Catalogue of Microorganisms (GCM) 10K type strain sequencing project: providing services to taxonomists for standard genome sequencing and annotation.</title>
        <authorList>
            <consortium name="The Broad Institute Genomics Platform"/>
            <consortium name="The Broad Institute Genome Sequencing Center for Infectious Disease"/>
            <person name="Wu L."/>
            <person name="Ma J."/>
        </authorList>
    </citation>
    <scope>NUCLEOTIDE SEQUENCE [LARGE SCALE GENOMIC DNA]</scope>
    <source>
        <strain evidence="7">JCM 15089</strain>
    </source>
</reference>
<keyword evidence="2" id="KW-0561">Oxygen transport</keyword>
<dbReference type="InterPro" id="IPR012827">
    <property type="entry name" value="Hemerythrin_metal-bd"/>
</dbReference>
<keyword evidence="4" id="KW-0408">Iron</keyword>
<evidence type="ECO:0000259" key="5">
    <source>
        <dbReference type="Pfam" id="PF01814"/>
    </source>
</evidence>
<dbReference type="InterPro" id="IPR012312">
    <property type="entry name" value="Hemerythrin-like"/>
</dbReference>
<dbReference type="Proteomes" id="UP001499951">
    <property type="component" value="Unassembled WGS sequence"/>
</dbReference>
<accession>A0ABP3NZK0</accession>
<evidence type="ECO:0000256" key="1">
    <source>
        <dbReference type="ARBA" id="ARBA00010587"/>
    </source>
</evidence>
<dbReference type="SUPFAM" id="SSF47188">
    <property type="entry name" value="Hemerythrin-like"/>
    <property type="match status" value="1"/>
</dbReference>
<dbReference type="Pfam" id="PF01814">
    <property type="entry name" value="Hemerythrin"/>
    <property type="match status" value="1"/>
</dbReference>
<evidence type="ECO:0000256" key="4">
    <source>
        <dbReference type="ARBA" id="ARBA00023004"/>
    </source>
</evidence>
<comment type="similarity">
    <text evidence="1">Belongs to the hemerythrin family.</text>
</comment>
<dbReference type="PANTHER" id="PTHR37164:SF1">
    <property type="entry name" value="BACTERIOHEMERYTHRIN"/>
    <property type="match status" value="1"/>
</dbReference>
<dbReference type="NCBIfam" id="NF033749">
    <property type="entry name" value="bact_hemeryth"/>
    <property type="match status" value="1"/>
</dbReference>
<dbReference type="PANTHER" id="PTHR37164">
    <property type="entry name" value="BACTERIOHEMERYTHRIN"/>
    <property type="match status" value="1"/>
</dbReference>
<dbReference type="CDD" id="cd12107">
    <property type="entry name" value="Hemerythrin"/>
    <property type="match status" value="1"/>
</dbReference>
<dbReference type="InterPro" id="IPR035938">
    <property type="entry name" value="Hemerythrin-like_sf"/>
</dbReference>
<evidence type="ECO:0000256" key="2">
    <source>
        <dbReference type="ARBA" id="ARBA00022621"/>
    </source>
</evidence>
<sequence length="135" mass="15220">MALLTWNPGMSVGVRVLDEDHKKLIAMINELHSGMLEGHSNDVVGGVLRRLASYTVEHFQREEKFFAETAYPGAAAHKREHEKLKTQVMAEIQKFQAGTTGLGMETLNFLRDWLKHHIQESDKAYSAHLNAHGVN</sequence>
<feature type="domain" description="Hemerythrin-like" evidence="5">
    <location>
        <begin position="13"/>
        <end position="125"/>
    </location>
</feature>
<name>A0ABP3NZK0_9PROT</name>
<evidence type="ECO:0000313" key="6">
    <source>
        <dbReference type="EMBL" id="GAA0557172.1"/>
    </source>
</evidence>
<protein>
    <submittedName>
        <fullName evidence="6">Bacteriohemerythrin</fullName>
    </submittedName>
</protein>
<comment type="caution">
    <text evidence="6">The sequence shown here is derived from an EMBL/GenBank/DDBJ whole genome shotgun (WGS) entry which is preliminary data.</text>
</comment>
<keyword evidence="3" id="KW-0479">Metal-binding</keyword>
<keyword evidence="2" id="KW-0813">Transport</keyword>
<dbReference type="InterPro" id="IPR016131">
    <property type="entry name" value="Haemerythrin_Fe_BS"/>
</dbReference>
<dbReference type="Gene3D" id="1.20.120.50">
    <property type="entry name" value="Hemerythrin-like"/>
    <property type="match status" value="1"/>
</dbReference>
<organism evidence="6 7">
    <name type="scientific">Rhizomicrobium electricum</name>
    <dbReference type="NCBI Taxonomy" id="480070"/>
    <lineage>
        <taxon>Bacteria</taxon>
        <taxon>Pseudomonadati</taxon>
        <taxon>Pseudomonadota</taxon>
        <taxon>Alphaproteobacteria</taxon>
        <taxon>Micropepsales</taxon>
        <taxon>Micropepsaceae</taxon>
        <taxon>Rhizomicrobium</taxon>
    </lineage>
</organism>
<evidence type="ECO:0000256" key="3">
    <source>
        <dbReference type="ARBA" id="ARBA00022723"/>
    </source>
</evidence>
<dbReference type="RefSeq" id="WP_166930564.1">
    <property type="nucleotide sequence ID" value="NZ_BAAADD010000001.1"/>
</dbReference>
<dbReference type="NCBIfam" id="TIGR02481">
    <property type="entry name" value="hemeryth_dom"/>
    <property type="match status" value="1"/>
</dbReference>
<proteinExistence type="inferred from homology"/>